<gene>
    <name evidence="1" type="ORF">F2Q69_00003776</name>
</gene>
<evidence type="ECO:0000313" key="2">
    <source>
        <dbReference type="Proteomes" id="UP000712600"/>
    </source>
</evidence>
<protein>
    <submittedName>
        <fullName evidence="1">Uncharacterized protein</fullName>
    </submittedName>
</protein>
<sequence length="62" mass="7191">MMENTKNVRDCNKDPSALWKWKWTGSESDASDNLLVWRLVFRCSGWSGDSSLIPLFCLLLLR</sequence>
<proteinExistence type="predicted"/>
<evidence type="ECO:0000313" key="1">
    <source>
        <dbReference type="EMBL" id="KAF3512057.1"/>
    </source>
</evidence>
<name>A0A8S9PG86_BRACR</name>
<dbReference type="Proteomes" id="UP000712600">
    <property type="component" value="Unassembled WGS sequence"/>
</dbReference>
<accession>A0A8S9PG86</accession>
<organism evidence="1 2">
    <name type="scientific">Brassica cretica</name>
    <name type="common">Mustard</name>
    <dbReference type="NCBI Taxonomy" id="69181"/>
    <lineage>
        <taxon>Eukaryota</taxon>
        <taxon>Viridiplantae</taxon>
        <taxon>Streptophyta</taxon>
        <taxon>Embryophyta</taxon>
        <taxon>Tracheophyta</taxon>
        <taxon>Spermatophyta</taxon>
        <taxon>Magnoliopsida</taxon>
        <taxon>eudicotyledons</taxon>
        <taxon>Gunneridae</taxon>
        <taxon>Pentapetalae</taxon>
        <taxon>rosids</taxon>
        <taxon>malvids</taxon>
        <taxon>Brassicales</taxon>
        <taxon>Brassicaceae</taxon>
        <taxon>Brassiceae</taxon>
        <taxon>Brassica</taxon>
    </lineage>
</organism>
<dbReference type="AlphaFoldDB" id="A0A8S9PG86"/>
<reference evidence="1" key="1">
    <citation type="submission" date="2019-12" db="EMBL/GenBank/DDBJ databases">
        <title>Genome sequencing and annotation of Brassica cretica.</title>
        <authorList>
            <person name="Studholme D.J."/>
            <person name="Sarris P."/>
        </authorList>
    </citation>
    <scope>NUCLEOTIDE SEQUENCE</scope>
    <source>
        <strain evidence="1">PFS-109/04</strain>
        <tissue evidence="1">Leaf</tissue>
    </source>
</reference>
<dbReference type="EMBL" id="QGKX02001521">
    <property type="protein sequence ID" value="KAF3512057.1"/>
    <property type="molecule type" value="Genomic_DNA"/>
</dbReference>
<comment type="caution">
    <text evidence="1">The sequence shown here is derived from an EMBL/GenBank/DDBJ whole genome shotgun (WGS) entry which is preliminary data.</text>
</comment>